<dbReference type="SUPFAM" id="SSF47413">
    <property type="entry name" value="lambda repressor-like DNA-binding domains"/>
    <property type="match status" value="1"/>
</dbReference>
<dbReference type="Proteomes" id="UP001431429">
    <property type="component" value="Unassembled WGS sequence"/>
</dbReference>
<sequence length="450" mass="49453">MGRRENPIVQCSKSLLALATWLRAGREEAGLTYHQLASHTGFSADTLSRAASGRSVPRNRSVVVAYAQACGRSPKEAERLWNYARRDEARAQGVLNGNRSGGHISVVKDFADLHSAIVDLYQDNGSPPLRCLDPRTGGLGRLPRSTVGRVLKGQSTPSRRFVLAFAEACGARRADLEEWGKAWDRADADRRNTRARRMRTGRPQNLLTRHDRVTPRDLQLLMSDLELAARKAPGLKFLVAIPDPNETRPQQSARMARELLVDQAQRRGELTCPQCRRPSLGYDNVKGWTAVLCGNCSAEQAGSLLPSHEEPPLAPSASLWPTPHSVPSAAPRPTWYPVPPHSPARAHPADTQTLELKVPPDVQPTPLPRRIPQADWPDPVDPTPAHPLDTDSLVTLVDPLPPAINGPAHPAPPDLARSETPLTPRVRIRTPGSRPSPTIDLRRPFKRDDD</sequence>
<feature type="compositionally biased region" description="Pro residues" evidence="1">
    <location>
        <begin position="399"/>
        <end position="413"/>
    </location>
</feature>
<organism evidence="3 4">
    <name type="scientific">Streptomyces albipurpureus</name>
    <dbReference type="NCBI Taxonomy" id="2897419"/>
    <lineage>
        <taxon>Bacteria</taxon>
        <taxon>Bacillati</taxon>
        <taxon>Actinomycetota</taxon>
        <taxon>Actinomycetes</taxon>
        <taxon>Kitasatosporales</taxon>
        <taxon>Streptomycetaceae</taxon>
        <taxon>Streptomyces</taxon>
    </lineage>
</organism>
<proteinExistence type="predicted"/>
<evidence type="ECO:0000256" key="1">
    <source>
        <dbReference type="SAM" id="MobiDB-lite"/>
    </source>
</evidence>
<keyword evidence="4" id="KW-1185">Reference proteome</keyword>
<evidence type="ECO:0000313" key="4">
    <source>
        <dbReference type="Proteomes" id="UP001431429"/>
    </source>
</evidence>
<dbReference type="InterPro" id="IPR010982">
    <property type="entry name" value="Lambda_DNA-bd_dom_sf"/>
</dbReference>
<dbReference type="Pfam" id="PF13560">
    <property type="entry name" value="HTH_31"/>
    <property type="match status" value="1"/>
</dbReference>
<dbReference type="InterPro" id="IPR001387">
    <property type="entry name" value="Cro/C1-type_HTH"/>
</dbReference>
<feature type="compositionally biased region" description="Basic and acidic residues" evidence="1">
    <location>
        <begin position="440"/>
        <end position="450"/>
    </location>
</feature>
<reference evidence="3" key="1">
    <citation type="submission" date="2022-06" db="EMBL/GenBank/DDBJ databases">
        <title>Genome public.</title>
        <authorList>
            <person name="Sun Q."/>
        </authorList>
    </citation>
    <scope>NUCLEOTIDE SEQUENCE</scope>
    <source>
        <strain evidence="3">CWNU-1</strain>
    </source>
</reference>
<dbReference type="Gene3D" id="1.10.260.40">
    <property type="entry name" value="lambda repressor-like DNA-binding domains"/>
    <property type="match status" value="1"/>
</dbReference>
<name>A0ABT0UJ36_9ACTN</name>
<comment type="caution">
    <text evidence="3">The sequence shown here is derived from an EMBL/GenBank/DDBJ whole genome shotgun (WGS) entry which is preliminary data.</text>
</comment>
<gene>
    <name evidence="3" type="ORF">NBG84_07720</name>
</gene>
<evidence type="ECO:0000313" key="3">
    <source>
        <dbReference type="EMBL" id="MCM2388191.1"/>
    </source>
</evidence>
<feature type="region of interest" description="Disordered" evidence="1">
    <location>
        <begin position="304"/>
        <end position="347"/>
    </location>
</feature>
<dbReference type="EMBL" id="JAMQAW010000007">
    <property type="protein sequence ID" value="MCM2388191.1"/>
    <property type="molecule type" value="Genomic_DNA"/>
</dbReference>
<feature type="region of interest" description="Disordered" evidence="1">
    <location>
        <begin position="398"/>
        <end position="450"/>
    </location>
</feature>
<accession>A0ABT0UJ36</accession>
<dbReference type="SMART" id="SM00530">
    <property type="entry name" value="HTH_XRE"/>
    <property type="match status" value="1"/>
</dbReference>
<dbReference type="RefSeq" id="WP_250918542.1">
    <property type="nucleotide sequence ID" value="NZ_JAMQAW010000007.1"/>
</dbReference>
<feature type="domain" description="HTH cro/C1-type" evidence="2">
    <location>
        <begin position="21"/>
        <end position="77"/>
    </location>
</feature>
<protein>
    <submittedName>
        <fullName evidence="3">Helix-turn-helix domain-containing protein</fullName>
    </submittedName>
</protein>
<evidence type="ECO:0000259" key="2">
    <source>
        <dbReference type="SMART" id="SM00530"/>
    </source>
</evidence>
<dbReference type="CDD" id="cd00093">
    <property type="entry name" value="HTH_XRE"/>
    <property type="match status" value="1"/>
</dbReference>